<reference evidence="4" key="1">
    <citation type="journal article" date="2019" name="Int. J. Syst. Evol. Microbiol.">
        <title>The Global Catalogue of Microorganisms (GCM) 10K type strain sequencing project: providing services to taxonomists for standard genome sequencing and annotation.</title>
        <authorList>
            <consortium name="The Broad Institute Genomics Platform"/>
            <consortium name="The Broad Institute Genome Sequencing Center for Infectious Disease"/>
            <person name="Wu L."/>
            <person name="Ma J."/>
        </authorList>
    </citation>
    <scope>NUCLEOTIDE SEQUENCE [LARGE SCALE GENOMIC DNA]</scope>
    <source>
        <strain evidence="4">LMG 29247</strain>
    </source>
</reference>
<accession>A0ABW4KUN4</accession>
<proteinExistence type="inferred from homology"/>
<organism evidence="3 4">
    <name type="scientific">Ottowia flava</name>
    <dbReference type="NCBI Taxonomy" id="2675430"/>
    <lineage>
        <taxon>Bacteria</taxon>
        <taxon>Pseudomonadati</taxon>
        <taxon>Pseudomonadota</taxon>
        <taxon>Betaproteobacteria</taxon>
        <taxon>Burkholderiales</taxon>
        <taxon>Comamonadaceae</taxon>
        <taxon>Ottowia</taxon>
    </lineage>
</organism>
<dbReference type="SUPFAM" id="SSF53850">
    <property type="entry name" value="Periplasmic binding protein-like II"/>
    <property type="match status" value="1"/>
</dbReference>
<feature type="chain" id="PRO_5047187352" evidence="2">
    <location>
        <begin position="29"/>
        <end position="327"/>
    </location>
</feature>
<dbReference type="RefSeq" id="WP_147914453.1">
    <property type="nucleotide sequence ID" value="NZ_JBHUEJ010000034.1"/>
</dbReference>
<feature type="signal peptide" evidence="2">
    <location>
        <begin position="1"/>
        <end position="28"/>
    </location>
</feature>
<dbReference type="EMBL" id="JBHUEJ010000034">
    <property type="protein sequence ID" value="MFD1711779.1"/>
    <property type="molecule type" value="Genomic_DNA"/>
</dbReference>
<dbReference type="Pfam" id="PF03401">
    <property type="entry name" value="TctC"/>
    <property type="match status" value="1"/>
</dbReference>
<dbReference type="PANTHER" id="PTHR42928:SF5">
    <property type="entry name" value="BLR1237 PROTEIN"/>
    <property type="match status" value="1"/>
</dbReference>
<evidence type="ECO:0000313" key="3">
    <source>
        <dbReference type="EMBL" id="MFD1711779.1"/>
    </source>
</evidence>
<keyword evidence="2" id="KW-0732">Signal</keyword>
<evidence type="ECO:0000256" key="2">
    <source>
        <dbReference type="SAM" id="SignalP"/>
    </source>
</evidence>
<dbReference type="InterPro" id="IPR006311">
    <property type="entry name" value="TAT_signal"/>
</dbReference>
<dbReference type="InterPro" id="IPR005064">
    <property type="entry name" value="BUG"/>
</dbReference>
<comment type="similarity">
    <text evidence="1">Belongs to the UPF0065 (bug) family.</text>
</comment>
<evidence type="ECO:0000313" key="4">
    <source>
        <dbReference type="Proteomes" id="UP001597304"/>
    </source>
</evidence>
<dbReference type="Gene3D" id="3.40.190.150">
    <property type="entry name" value="Bordetella uptake gene, domain 1"/>
    <property type="match status" value="1"/>
</dbReference>
<dbReference type="PANTHER" id="PTHR42928">
    <property type="entry name" value="TRICARBOXYLATE-BINDING PROTEIN"/>
    <property type="match status" value="1"/>
</dbReference>
<sequence length="327" mass="34789">MKNLASNRRQFILSVAGAAAALVTGAHAADVFPSRPLRLVVPFPSGSGTDTTARLYARVLGELTGHGAVVENKPGGNGFIAVQTVLNAPADGYTVFLGSNSTLSTNAATFRKLPYDPLTDFAPISLLSRGPCLIIVPANSPYRTLADLVADARKRPGALNYGSGSISYTLYSEWLNDLAKMKTTLVNFKGAGDAINAVVSNTVDFAVVDASGAVELVKGGRARALAFTAAKRYQLLPDVPTIVDAGYPDFLAVNWVAAAVPAKTPAPAIKRLAELFRQASNSAEVHEFYARQGSEQLATTPAEMLKYQKEEIARWKRLVEAVKLPLQ</sequence>
<dbReference type="PROSITE" id="PS51318">
    <property type="entry name" value="TAT"/>
    <property type="match status" value="1"/>
</dbReference>
<name>A0ABW4KUN4_9BURK</name>
<keyword evidence="4" id="KW-1185">Reference proteome</keyword>
<gene>
    <name evidence="3" type="ORF">ACFSF0_14270</name>
</gene>
<dbReference type="InterPro" id="IPR042100">
    <property type="entry name" value="Bug_dom1"/>
</dbReference>
<comment type="caution">
    <text evidence="3">The sequence shown here is derived from an EMBL/GenBank/DDBJ whole genome shotgun (WGS) entry which is preliminary data.</text>
</comment>
<dbReference type="Gene3D" id="3.40.190.10">
    <property type="entry name" value="Periplasmic binding protein-like II"/>
    <property type="match status" value="1"/>
</dbReference>
<dbReference type="CDD" id="cd07012">
    <property type="entry name" value="PBP2_Bug_TTT"/>
    <property type="match status" value="1"/>
</dbReference>
<dbReference type="Proteomes" id="UP001597304">
    <property type="component" value="Unassembled WGS sequence"/>
</dbReference>
<evidence type="ECO:0000256" key="1">
    <source>
        <dbReference type="ARBA" id="ARBA00006987"/>
    </source>
</evidence>
<dbReference type="PIRSF" id="PIRSF017082">
    <property type="entry name" value="YflP"/>
    <property type="match status" value="1"/>
</dbReference>
<protein>
    <submittedName>
        <fullName evidence="3">Bug family tripartite tricarboxylate transporter substrate binding protein</fullName>
    </submittedName>
</protein>